<name>A0ABQ9GG64_9NEOP</name>
<accession>A0ABQ9GG64</accession>
<gene>
    <name evidence="2" type="ORF">PR048_027182</name>
</gene>
<evidence type="ECO:0000313" key="2">
    <source>
        <dbReference type="EMBL" id="KAJ8870881.1"/>
    </source>
</evidence>
<organism evidence="2 3">
    <name type="scientific">Dryococelus australis</name>
    <dbReference type="NCBI Taxonomy" id="614101"/>
    <lineage>
        <taxon>Eukaryota</taxon>
        <taxon>Metazoa</taxon>
        <taxon>Ecdysozoa</taxon>
        <taxon>Arthropoda</taxon>
        <taxon>Hexapoda</taxon>
        <taxon>Insecta</taxon>
        <taxon>Pterygota</taxon>
        <taxon>Neoptera</taxon>
        <taxon>Polyneoptera</taxon>
        <taxon>Phasmatodea</taxon>
        <taxon>Verophasmatodea</taxon>
        <taxon>Anareolatae</taxon>
        <taxon>Phasmatidae</taxon>
        <taxon>Eurycanthinae</taxon>
        <taxon>Dryococelus</taxon>
    </lineage>
</organism>
<evidence type="ECO:0000256" key="1">
    <source>
        <dbReference type="SAM" id="MobiDB-lite"/>
    </source>
</evidence>
<feature type="compositionally biased region" description="Basic and acidic residues" evidence="1">
    <location>
        <begin position="1"/>
        <end position="11"/>
    </location>
</feature>
<sequence>MQERGKREIPLKKTCPTSGIIRQDSHLRKSGSDPANRSATTAPPTIGRWENDCTQCEFRASRRVISTNELLALRHTRPLLPISQGQGQGQGRHYLQVLEAEIAVQVQEVVVGEWSIATIQRRGKREIPEKTRRPAPSSGTICTCKHPGVAGRGLNPARLDLVEINAHICVHNAHCYAPQHGLRLETRRMRSSVIETLHHEDVQRWGRAFRRDTIKLPPTACPSGAHSLVGCGCEGQYNSIHVRSHHFVSSAHKLTKMWGARPTSAKTFPRVGGLYLPPYCLSLYIRVGKREFTRALKVSAMSGRRILLSSRCMMTDFADEIMLSTMPAKKPQKTIVDEMCAAGHTDSLELLGVSSVTHLHWDWLLAEQKVRLPLQSVVEEAHSSEFCEIKPDIPQSYHRQQPILTGIQRKTVNCCIRRPRWGNVERGREERPRDSRSSVEDVITNFANSFEDKLDFEHMYI</sequence>
<protein>
    <submittedName>
        <fullName evidence="2">Uncharacterized protein</fullName>
    </submittedName>
</protein>
<feature type="region of interest" description="Disordered" evidence="1">
    <location>
        <begin position="1"/>
        <end position="46"/>
    </location>
</feature>
<dbReference type="Proteomes" id="UP001159363">
    <property type="component" value="Chromosome 11"/>
</dbReference>
<proteinExistence type="predicted"/>
<comment type="caution">
    <text evidence="2">The sequence shown here is derived from an EMBL/GenBank/DDBJ whole genome shotgun (WGS) entry which is preliminary data.</text>
</comment>
<reference evidence="2 3" key="1">
    <citation type="submission" date="2023-02" db="EMBL/GenBank/DDBJ databases">
        <title>LHISI_Scaffold_Assembly.</title>
        <authorList>
            <person name="Stuart O.P."/>
            <person name="Cleave R."/>
            <person name="Magrath M.J.L."/>
            <person name="Mikheyev A.S."/>
        </authorList>
    </citation>
    <scope>NUCLEOTIDE SEQUENCE [LARGE SCALE GENOMIC DNA]</scope>
    <source>
        <strain evidence="2">Daus_M_001</strain>
        <tissue evidence="2">Leg muscle</tissue>
    </source>
</reference>
<feature type="compositionally biased region" description="Polar residues" evidence="1">
    <location>
        <begin position="33"/>
        <end position="43"/>
    </location>
</feature>
<dbReference type="EMBL" id="JARBHB010000012">
    <property type="protein sequence ID" value="KAJ8870881.1"/>
    <property type="molecule type" value="Genomic_DNA"/>
</dbReference>
<keyword evidence="3" id="KW-1185">Reference proteome</keyword>
<evidence type="ECO:0000313" key="3">
    <source>
        <dbReference type="Proteomes" id="UP001159363"/>
    </source>
</evidence>